<dbReference type="InterPro" id="IPR039261">
    <property type="entry name" value="FNR_nucleotide-bd"/>
</dbReference>
<dbReference type="Pfam" id="PF00175">
    <property type="entry name" value="NAD_binding_1"/>
    <property type="match status" value="1"/>
</dbReference>
<dbReference type="PANTHER" id="PTHR47354">
    <property type="entry name" value="NADH OXIDOREDUCTASE HCR"/>
    <property type="match status" value="1"/>
</dbReference>
<keyword evidence="2" id="KW-0455">Luminescence</keyword>
<name>A0A244CKQ7_PSEDV</name>
<dbReference type="CDD" id="cd06189">
    <property type="entry name" value="flavin_oxioreductase"/>
    <property type="match status" value="1"/>
</dbReference>
<dbReference type="GO" id="GO:0008218">
    <property type="term" value="P:bioluminescence"/>
    <property type="evidence" value="ECO:0007669"/>
    <property type="project" value="UniProtKB-KW"/>
</dbReference>
<comment type="caution">
    <text evidence="5">The sequence shown here is derived from an EMBL/GenBank/DDBJ whole genome shotgun (WGS) entry which is preliminary data.</text>
</comment>
<feature type="domain" description="FAD-binding FR-type" evidence="4">
    <location>
        <begin position="1"/>
        <end position="103"/>
    </location>
</feature>
<evidence type="ECO:0000313" key="5">
    <source>
        <dbReference type="EMBL" id="OUL55892.1"/>
    </source>
</evidence>
<dbReference type="InterPro" id="IPR050415">
    <property type="entry name" value="MRET"/>
</dbReference>
<evidence type="ECO:0000256" key="3">
    <source>
        <dbReference type="ARBA" id="ARBA00038177"/>
    </source>
</evidence>
<dbReference type="NCBIfam" id="NF005963">
    <property type="entry name" value="PRK08051.1"/>
    <property type="match status" value="1"/>
</dbReference>
<dbReference type="SUPFAM" id="SSF63380">
    <property type="entry name" value="Riboflavin synthase domain-like"/>
    <property type="match status" value="1"/>
</dbReference>
<sequence>MQQLFADVISISPLTEFIFKVELKPAQSAAFKAGQYLQVVLGEKDKRAFSIASKPSQTELLELHIGAGEADSYARQALDHLRDHHVAGTQATVEVGLGISELREQSSRPIILLAGGTGFSYVKSMADHLAETGCERPVFFYWGVKDPSALYADDEMKAWAASNPHFNYIPVIENPANDWQGHSGYVHLAVLKDFDSLADYDIYMAGRFDMIGIVRDDFINQGAVREQMFADAFAFIK</sequence>
<dbReference type="InterPro" id="IPR001433">
    <property type="entry name" value="OxRdtase_FAD/NAD-bd"/>
</dbReference>
<protein>
    <submittedName>
        <fullName evidence="5">NAD(P)H-flavin reductase</fullName>
    </submittedName>
</protein>
<organism evidence="5 6">
    <name type="scientific">Pseudoalteromonas ulvae</name>
    <dbReference type="NCBI Taxonomy" id="107327"/>
    <lineage>
        <taxon>Bacteria</taxon>
        <taxon>Pseudomonadati</taxon>
        <taxon>Pseudomonadota</taxon>
        <taxon>Gammaproteobacteria</taxon>
        <taxon>Alteromonadales</taxon>
        <taxon>Pseudoalteromonadaceae</taxon>
        <taxon>Pseudoalteromonas</taxon>
    </lineage>
</organism>
<evidence type="ECO:0000259" key="4">
    <source>
        <dbReference type="PROSITE" id="PS51384"/>
    </source>
</evidence>
<dbReference type="InterPro" id="IPR017938">
    <property type="entry name" value="Riboflavin_synthase-like_b-brl"/>
</dbReference>
<comment type="similarity">
    <text evidence="3">Belongs to the Fre/LuxG FAD/NAD(P) flavoprotein oxidoreductase family.</text>
</comment>
<dbReference type="Gene3D" id="3.40.50.80">
    <property type="entry name" value="Nucleotide-binding domain of ferredoxin-NADP reductase (FNR) module"/>
    <property type="match status" value="1"/>
</dbReference>
<gene>
    <name evidence="5" type="ORF">B1199_20650</name>
</gene>
<keyword evidence="1" id="KW-0560">Oxidoreductase</keyword>
<accession>A0A244CKQ7</accession>
<keyword evidence="6" id="KW-1185">Reference proteome</keyword>
<proteinExistence type="inferred from homology"/>
<dbReference type="PRINTS" id="PR00410">
    <property type="entry name" value="PHEHYDRXLASE"/>
</dbReference>
<evidence type="ECO:0000256" key="1">
    <source>
        <dbReference type="ARBA" id="ARBA00023002"/>
    </source>
</evidence>
<dbReference type="AlphaFoldDB" id="A0A244CKQ7"/>
<evidence type="ECO:0000313" key="6">
    <source>
        <dbReference type="Proteomes" id="UP000194841"/>
    </source>
</evidence>
<dbReference type="EMBL" id="MWPV01000009">
    <property type="protein sequence ID" value="OUL55892.1"/>
    <property type="molecule type" value="Genomic_DNA"/>
</dbReference>
<dbReference type="RefSeq" id="WP_086746035.1">
    <property type="nucleotide sequence ID" value="NZ_MWPV01000009.1"/>
</dbReference>
<dbReference type="SUPFAM" id="SSF52343">
    <property type="entry name" value="Ferredoxin reductase-like, C-terminal NADP-linked domain"/>
    <property type="match status" value="1"/>
</dbReference>
<reference evidence="5 6" key="1">
    <citation type="submission" date="2017-02" db="EMBL/GenBank/DDBJ databases">
        <title>Pseudoalteromonas ulvae TC14 Genome.</title>
        <authorList>
            <person name="Molmeret M."/>
        </authorList>
    </citation>
    <scope>NUCLEOTIDE SEQUENCE [LARGE SCALE GENOMIC DNA]</scope>
    <source>
        <strain evidence="5">TC14</strain>
    </source>
</reference>
<dbReference type="InterPro" id="IPR017927">
    <property type="entry name" value="FAD-bd_FR_type"/>
</dbReference>
<dbReference type="OrthoDB" id="9806195at2"/>
<dbReference type="PANTHER" id="PTHR47354:SF7">
    <property type="entry name" value="NAD(P)H-FLAVIN REDUCTASE"/>
    <property type="match status" value="1"/>
</dbReference>
<dbReference type="Proteomes" id="UP000194841">
    <property type="component" value="Unassembled WGS sequence"/>
</dbReference>
<evidence type="ECO:0000256" key="2">
    <source>
        <dbReference type="ARBA" id="ARBA00023223"/>
    </source>
</evidence>
<dbReference type="GO" id="GO:0016491">
    <property type="term" value="F:oxidoreductase activity"/>
    <property type="evidence" value="ECO:0007669"/>
    <property type="project" value="UniProtKB-KW"/>
</dbReference>
<dbReference type="Gene3D" id="2.40.30.10">
    <property type="entry name" value="Translation factors"/>
    <property type="match status" value="1"/>
</dbReference>
<dbReference type="PROSITE" id="PS51384">
    <property type="entry name" value="FAD_FR"/>
    <property type="match status" value="1"/>
</dbReference>